<dbReference type="AlphaFoldDB" id="A0AAN9AF45"/>
<dbReference type="Pfam" id="PF03067">
    <property type="entry name" value="LPMO_10"/>
    <property type="match status" value="1"/>
</dbReference>
<evidence type="ECO:0000313" key="4">
    <source>
        <dbReference type="Proteomes" id="UP001381693"/>
    </source>
</evidence>
<keyword evidence="1" id="KW-0732">Signal</keyword>
<reference evidence="3 4" key="1">
    <citation type="submission" date="2023-11" db="EMBL/GenBank/DDBJ databases">
        <title>Halocaridina rubra genome assembly.</title>
        <authorList>
            <person name="Smith C."/>
        </authorList>
    </citation>
    <scope>NUCLEOTIDE SEQUENCE [LARGE SCALE GENOMIC DNA]</scope>
    <source>
        <strain evidence="3">EP-1</strain>
        <tissue evidence="3">Whole</tissue>
    </source>
</reference>
<accession>A0AAN9AF45</accession>
<feature type="domain" description="Chitin-binding type-4" evidence="2">
    <location>
        <begin position="20"/>
        <end position="211"/>
    </location>
</feature>
<dbReference type="Proteomes" id="UP001381693">
    <property type="component" value="Unassembled WGS sequence"/>
</dbReference>
<dbReference type="EMBL" id="JAXCGZ010002015">
    <property type="protein sequence ID" value="KAK7084655.1"/>
    <property type="molecule type" value="Genomic_DNA"/>
</dbReference>
<name>A0AAN9AF45_HALRR</name>
<proteinExistence type="predicted"/>
<evidence type="ECO:0000259" key="2">
    <source>
        <dbReference type="Pfam" id="PF03067"/>
    </source>
</evidence>
<comment type="caution">
    <text evidence="3">The sequence shown here is derived from an EMBL/GenBank/DDBJ whole genome shotgun (WGS) entry which is preliminary data.</text>
</comment>
<keyword evidence="4" id="KW-1185">Reference proteome</keyword>
<dbReference type="InterPro" id="IPR004302">
    <property type="entry name" value="Cellulose/chitin-bd_N"/>
</dbReference>
<evidence type="ECO:0000256" key="1">
    <source>
        <dbReference type="SAM" id="SignalP"/>
    </source>
</evidence>
<sequence>MERFLMFLCISSLVVCVCGHGRLMDPPARNSMWRFGYPNPVNYNDNELYCGGFVVHYQKNGGKCGVCGDNYQDEVPRDHEAGGLYGNAIITKRYVTGQVINIEAELTTNHKGYMEIKLCPHNNPKEIVTQECFDQYPLMIKGTDEIRFVIPEDSKKQEIFRWRVKLPEGITCSYCVIQWKYFAGNTWGTDATGSIGVGKGPQETFVNCADVMIHTQTGISSGYPPEANNIENPWALYFRGNFPGVPISQKEPDTPHRPAGLIPLVIRTQLCIPINDFKRVVGSQNWCMENCMKYPPNCHPEICRCVNECEAIGEFALLEEADIFCHQNCLKYPSDCPEDKCRCF</sequence>
<feature type="chain" id="PRO_5042867199" description="Chitin-binding type-4 domain-containing protein" evidence="1">
    <location>
        <begin position="17"/>
        <end position="344"/>
    </location>
</feature>
<gene>
    <name evidence="3" type="ORF">SK128_024301</name>
</gene>
<protein>
    <recommendedName>
        <fullName evidence="2">Chitin-binding type-4 domain-containing protein</fullName>
    </recommendedName>
</protein>
<organism evidence="3 4">
    <name type="scientific">Halocaridina rubra</name>
    <name type="common">Hawaiian red shrimp</name>
    <dbReference type="NCBI Taxonomy" id="373956"/>
    <lineage>
        <taxon>Eukaryota</taxon>
        <taxon>Metazoa</taxon>
        <taxon>Ecdysozoa</taxon>
        <taxon>Arthropoda</taxon>
        <taxon>Crustacea</taxon>
        <taxon>Multicrustacea</taxon>
        <taxon>Malacostraca</taxon>
        <taxon>Eumalacostraca</taxon>
        <taxon>Eucarida</taxon>
        <taxon>Decapoda</taxon>
        <taxon>Pleocyemata</taxon>
        <taxon>Caridea</taxon>
        <taxon>Atyoidea</taxon>
        <taxon>Atyidae</taxon>
        <taxon>Halocaridina</taxon>
    </lineage>
</organism>
<feature type="signal peptide" evidence="1">
    <location>
        <begin position="1"/>
        <end position="16"/>
    </location>
</feature>
<evidence type="ECO:0000313" key="3">
    <source>
        <dbReference type="EMBL" id="KAK7084655.1"/>
    </source>
</evidence>